<evidence type="ECO:0000313" key="2">
    <source>
        <dbReference type="Proteomes" id="UP001346869"/>
    </source>
</evidence>
<proteinExistence type="predicted"/>
<gene>
    <name evidence="1" type="ORF">PBY51_021372</name>
</gene>
<sequence>MGTELVAAGRSLGKSQALFMHFHQQERVNLPASTLCPALCCVGGRLTFPALPGGSSPERQVKLRGKQRTHRNAAVVFTLKTYIATHA</sequence>
<keyword evidence="2" id="KW-1185">Reference proteome</keyword>
<dbReference type="EMBL" id="JAUZQC010000014">
    <property type="protein sequence ID" value="KAK5859851.1"/>
    <property type="molecule type" value="Genomic_DNA"/>
</dbReference>
<reference evidence="1 2" key="1">
    <citation type="journal article" date="2023" name="Genes (Basel)">
        <title>Chromosome-Level Genome Assembly and Circadian Gene Repertoire of the Patagonia Blennie Eleginops maclovinus-The Closest Ancestral Proxy of Antarctic Cryonotothenioids.</title>
        <authorList>
            <person name="Cheng C.C."/>
            <person name="Rivera-Colon A.G."/>
            <person name="Minhas B.F."/>
            <person name="Wilson L."/>
            <person name="Rayamajhi N."/>
            <person name="Vargas-Chacoff L."/>
            <person name="Catchen J.M."/>
        </authorList>
    </citation>
    <scope>NUCLEOTIDE SEQUENCE [LARGE SCALE GENOMIC DNA]</scope>
    <source>
        <strain evidence="1">JMC-PN-2008</strain>
    </source>
</reference>
<dbReference type="Proteomes" id="UP001346869">
    <property type="component" value="Unassembled WGS sequence"/>
</dbReference>
<evidence type="ECO:0000313" key="1">
    <source>
        <dbReference type="EMBL" id="KAK5859851.1"/>
    </source>
</evidence>
<organism evidence="1 2">
    <name type="scientific">Eleginops maclovinus</name>
    <name type="common">Patagonian blennie</name>
    <name type="synonym">Eleginus maclovinus</name>
    <dbReference type="NCBI Taxonomy" id="56733"/>
    <lineage>
        <taxon>Eukaryota</taxon>
        <taxon>Metazoa</taxon>
        <taxon>Chordata</taxon>
        <taxon>Craniata</taxon>
        <taxon>Vertebrata</taxon>
        <taxon>Euteleostomi</taxon>
        <taxon>Actinopterygii</taxon>
        <taxon>Neopterygii</taxon>
        <taxon>Teleostei</taxon>
        <taxon>Neoteleostei</taxon>
        <taxon>Acanthomorphata</taxon>
        <taxon>Eupercaria</taxon>
        <taxon>Perciformes</taxon>
        <taxon>Notothenioidei</taxon>
        <taxon>Eleginopidae</taxon>
        <taxon>Eleginops</taxon>
    </lineage>
</organism>
<protein>
    <submittedName>
        <fullName evidence="1">Uncharacterized protein</fullName>
    </submittedName>
</protein>
<comment type="caution">
    <text evidence="1">The sequence shown here is derived from an EMBL/GenBank/DDBJ whole genome shotgun (WGS) entry which is preliminary data.</text>
</comment>
<accession>A0AAN7XFQ9</accession>
<reference evidence="1 2" key="2">
    <citation type="journal article" date="2023" name="Mol. Biol. Evol.">
        <title>Genomics of Secondarily Temperate Adaptation in the Only Non-Antarctic Icefish.</title>
        <authorList>
            <person name="Rivera-Colon A.G."/>
            <person name="Rayamajhi N."/>
            <person name="Minhas B.F."/>
            <person name="Madrigal G."/>
            <person name="Bilyk K.T."/>
            <person name="Yoon V."/>
            <person name="Hune M."/>
            <person name="Gregory S."/>
            <person name="Cheng C.H.C."/>
            <person name="Catchen J.M."/>
        </authorList>
    </citation>
    <scope>NUCLEOTIDE SEQUENCE [LARGE SCALE GENOMIC DNA]</scope>
    <source>
        <strain evidence="1">JMC-PN-2008</strain>
    </source>
</reference>
<name>A0AAN7XFQ9_ELEMC</name>
<dbReference type="AlphaFoldDB" id="A0AAN7XFQ9"/>